<feature type="transmembrane region" description="Helical" evidence="1">
    <location>
        <begin position="210"/>
        <end position="231"/>
    </location>
</feature>
<evidence type="ECO:0000256" key="1">
    <source>
        <dbReference type="SAM" id="Phobius"/>
    </source>
</evidence>
<comment type="caution">
    <text evidence="2">The sequence shown here is derived from an EMBL/GenBank/DDBJ whole genome shotgun (WGS) entry which is preliminary data.</text>
</comment>
<accession>A0ABQ7FXI0</accession>
<keyword evidence="1" id="KW-1133">Transmembrane helix</keyword>
<feature type="transmembrane region" description="Helical" evidence="1">
    <location>
        <begin position="12"/>
        <end position="32"/>
    </location>
</feature>
<feature type="transmembrane region" description="Helical" evidence="1">
    <location>
        <begin position="38"/>
        <end position="58"/>
    </location>
</feature>
<feature type="transmembrane region" description="Helical" evidence="1">
    <location>
        <begin position="131"/>
        <end position="152"/>
    </location>
</feature>
<dbReference type="Proteomes" id="UP000815325">
    <property type="component" value="Unassembled WGS sequence"/>
</dbReference>
<name>A0ABQ7FXI0_DUNSA</name>
<reference evidence="2" key="1">
    <citation type="submission" date="2017-08" db="EMBL/GenBank/DDBJ databases">
        <authorList>
            <person name="Polle J.E."/>
            <person name="Barry K."/>
            <person name="Cushman J."/>
            <person name="Schmutz J."/>
            <person name="Tran D."/>
            <person name="Hathwaick L.T."/>
            <person name="Yim W.C."/>
            <person name="Jenkins J."/>
            <person name="Mckie-Krisberg Z.M."/>
            <person name="Prochnik S."/>
            <person name="Lindquist E."/>
            <person name="Dockter R.B."/>
            <person name="Adam C."/>
            <person name="Molina H."/>
            <person name="Bunkerborg J."/>
            <person name="Jin E."/>
            <person name="Buchheim M."/>
            <person name="Magnuson J."/>
        </authorList>
    </citation>
    <scope>NUCLEOTIDE SEQUENCE</scope>
    <source>
        <strain evidence="2">CCAP 19/18</strain>
    </source>
</reference>
<sequence>SFRSLQKAINFLCYYMIAHTLVFPMTWLTGLWEHWSTILVNIGGAILGGPLMPTEALVKYKGQPAVTMTHNFPAAIWSFLIIIQHSSSIRKTYPRIHRLCGYLHAAVSVVMMASVFPIMKSRDMYFSKHPAVAGLYYIQACWLLFSLAYAILAARAKMFQVHRAWMLRHTASGIWVSVQRVGMLAVFPVLEQVLPFFGIVLNDWHGKVAFGVATVVAFVGCVLFCEAYLWLERRQHLKLA</sequence>
<dbReference type="EMBL" id="MU070606">
    <property type="protein sequence ID" value="KAF5827061.1"/>
    <property type="molecule type" value="Genomic_DNA"/>
</dbReference>
<protein>
    <recommendedName>
        <fullName evidence="4">Cytochrome b561 domain-containing protein</fullName>
    </recommendedName>
</protein>
<evidence type="ECO:0008006" key="4">
    <source>
        <dbReference type="Google" id="ProtNLM"/>
    </source>
</evidence>
<feature type="transmembrane region" description="Helical" evidence="1">
    <location>
        <begin position="99"/>
        <end position="119"/>
    </location>
</feature>
<keyword evidence="1" id="KW-0472">Membrane</keyword>
<keyword evidence="1" id="KW-0812">Transmembrane</keyword>
<gene>
    <name evidence="2" type="ORF">DUNSADRAFT_1425</name>
</gene>
<feature type="non-terminal residue" evidence="2">
    <location>
        <position position="1"/>
    </location>
</feature>
<evidence type="ECO:0000313" key="2">
    <source>
        <dbReference type="EMBL" id="KAF5827061.1"/>
    </source>
</evidence>
<organism evidence="2 3">
    <name type="scientific">Dunaliella salina</name>
    <name type="common">Green alga</name>
    <name type="synonym">Protococcus salinus</name>
    <dbReference type="NCBI Taxonomy" id="3046"/>
    <lineage>
        <taxon>Eukaryota</taxon>
        <taxon>Viridiplantae</taxon>
        <taxon>Chlorophyta</taxon>
        <taxon>core chlorophytes</taxon>
        <taxon>Chlorophyceae</taxon>
        <taxon>CS clade</taxon>
        <taxon>Chlamydomonadales</taxon>
        <taxon>Dunaliellaceae</taxon>
        <taxon>Dunaliella</taxon>
    </lineage>
</organism>
<keyword evidence="3" id="KW-1185">Reference proteome</keyword>
<evidence type="ECO:0000313" key="3">
    <source>
        <dbReference type="Proteomes" id="UP000815325"/>
    </source>
</evidence>
<proteinExistence type="predicted"/>
<feature type="transmembrane region" description="Helical" evidence="1">
    <location>
        <begin position="173"/>
        <end position="190"/>
    </location>
</feature>